<dbReference type="Proteomes" id="UP000008722">
    <property type="component" value="Plasmid pOCEPR01"/>
</dbReference>
<protein>
    <recommendedName>
        <fullName evidence="3">TubC N-terminal docking domain-containing protein</fullName>
    </recommendedName>
</protein>
<dbReference type="RefSeq" id="WP_013449809.1">
    <property type="nucleotide sequence ID" value="NC_014753.1"/>
</dbReference>
<name>E4UAQ1_OCEP5</name>
<organism evidence="1 2">
    <name type="scientific">Oceanithermus profundus (strain DSM 14977 / NBRC 100410 / VKM B-2274 / 506)</name>
    <dbReference type="NCBI Taxonomy" id="670487"/>
    <lineage>
        <taxon>Bacteria</taxon>
        <taxon>Thermotogati</taxon>
        <taxon>Deinococcota</taxon>
        <taxon>Deinococci</taxon>
        <taxon>Thermales</taxon>
        <taxon>Thermaceae</taxon>
        <taxon>Oceanithermus</taxon>
    </lineage>
</organism>
<dbReference type="HOGENOM" id="CLU_2130870_0_0_0"/>
<reference evidence="1 2" key="2">
    <citation type="journal article" date="2011" name="Stand. Genomic Sci.">
        <title>Complete genome sequence of Oceanithermus profundus type strain (506).</title>
        <authorList>
            <person name="Pati A."/>
            <person name="Zhang X."/>
            <person name="Lapidus A."/>
            <person name="Nolan M."/>
            <person name="Lucas S."/>
            <person name="Del Rio T.G."/>
            <person name="Tice H."/>
            <person name="Cheng J.F."/>
            <person name="Tapia R."/>
            <person name="Han C."/>
            <person name="Goodwin L."/>
            <person name="Pitluck S."/>
            <person name="Liolios K."/>
            <person name="Pagani I."/>
            <person name="Ivanova N."/>
            <person name="Mavromatis K."/>
            <person name="Chen A."/>
            <person name="Palaniappan K."/>
            <person name="Hauser L."/>
            <person name="Jeffries C.D."/>
            <person name="Brambilla E.M."/>
            <person name="Rohl A."/>
            <person name="Mwirichia R."/>
            <person name="Rohde M."/>
            <person name="Tindall B.J."/>
            <person name="Sikorski J."/>
            <person name="Wirth R."/>
            <person name="Goker M."/>
            <person name="Woyke T."/>
            <person name="Detter J.C."/>
            <person name="Bristow J."/>
            <person name="Eisen J.A."/>
            <person name="Markowitz V."/>
            <person name="Hugenholtz P."/>
            <person name="Kyrpides N.C."/>
            <person name="Klenk H.P."/>
            <person name="Land M."/>
        </authorList>
    </citation>
    <scope>NUCLEOTIDE SEQUENCE [LARGE SCALE GENOMIC DNA]</scope>
    <source>
        <strain evidence="2">DSM 14977 / NBRC 100410 / VKM B-2274 / 506</strain>
        <plasmid evidence="2">Plasmid pOCEPR01</plasmid>
    </source>
</reference>
<dbReference type="AlphaFoldDB" id="E4UAQ1"/>
<geneLocation type="plasmid" evidence="1 2">
    <name>pOCEPR01</name>
</geneLocation>
<evidence type="ECO:0000313" key="1">
    <source>
        <dbReference type="EMBL" id="ADR37830.1"/>
    </source>
</evidence>
<evidence type="ECO:0008006" key="3">
    <source>
        <dbReference type="Google" id="ProtNLM"/>
    </source>
</evidence>
<keyword evidence="2" id="KW-1185">Reference proteome</keyword>
<keyword evidence="1" id="KW-0614">Plasmid</keyword>
<sequence length="113" mass="12401">MDASLASVLIRLGELGVTLRAKEGQRLSATPAGLLTEEDLEAMRPWADTLRMLSRRPLTPWRSLALGKALEGADPELEAKLARVVETFSVVGVSDARDPRLFPTGRWRALYGD</sequence>
<reference evidence="2" key="1">
    <citation type="submission" date="2010-11" db="EMBL/GenBank/DDBJ databases">
        <title>The complete sequence of plasmid of Oceanithermus profundus DSM 14977.</title>
        <authorList>
            <consortium name="US DOE Joint Genome Institute (JGI-PGF)"/>
            <person name="Lucas S."/>
            <person name="Copeland A."/>
            <person name="Lapidus A."/>
            <person name="Bruce D."/>
            <person name="Goodwin L."/>
            <person name="Pitluck S."/>
            <person name="Kyrpides N."/>
            <person name="Mavromatis K."/>
            <person name="Pagani I."/>
            <person name="Ivanova N."/>
            <person name="Zhang X."/>
            <person name="Brettin T."/>
            <person name="Detter J.C."/>
            <person name="Tapia R."/>
            <person name="Han C."/>
            <person name="Land M."/>
            <person name="Hauser L."/>
            <person name="Markowitz V."/>
            <person name="Cheng J.-F."/>
            <person name="Hugenholtz P."/>
            <person name="Woyke T."/>
            <person name="Wu D."/>
            <person name="Tindall B."/>
            <person name="Faehnrich R."/>
            <person name="Brambilla E."/>
            <person name="Klenk H.-P."/>
            <person name="Eisen J.A."/>
        </authorList>
    </citation>
    <scope>NUCLEOTIDE SEQUENCE [LARGE SCALE GENOMIC DNA]</scope>
    <source>
        <strain evidence="2">DSM 14977 / NBRC 100410 / VKM B-2274 / 506</strain>
        <plasmid evidence="2">Plasmid pOCEPR01</plasmid>
    </source>
</reference>
<evidence type="ECO:0000313" key="2">
    <source>
        <dbReference type="Proteomes" id="UP000008722"/>
    </source>
</evidence>
<dbReference type="KEGG" id="opr:Ocepr_2382"/>
<dbReference type="EMBL" id="CP002362">
    <property type="protein sequence ID" value="ADR37830.1"/>
    <property type="molecule type" value="Genomic_DNA"/>
</dbReference>
<accession>E4UAQ1</accession>
<gene>
    <name evidence="1" type="ordered locus">Ocepr_2382</name>
</gene>
<proteinExistence type="predicted"/>